<dbReference type="VEuPathDB" id="FungiDB:H310_11605"/>
<evidence type="ECO:0000313" key="2">
    <source>
        <dbReference type="EMBL" id="RHY28583.1"/>
    </source>
</evidence>
<reference evidence="2 3" key="1">
    <citation type="submission" date="2018-08" db="EMBL/GenBank/DDBJ databases">
        <title>Aphanomyces genome sequencing and annotation.</title>
        <authorList>
            <person name="Minardi D."/>
            <person name="Oidtmann B."/>
            <person name="Van Der Giezen M."/>
            <person name="Studholme D.J."/>
        </authorList>
    </citation>
    <scope>NUCLEOTIDE SEQUENCE [LARGE SCALE GENOMIC DNA]</scope>
    <source>
        <strain evidence="2 3">NJM0002</strain>
    </source>
</reference>
<comment type="caution">
    <text evidence="2">The sequence shown here is derived from an EMBL/GenBank/DDBJ whole genome shotgun (WGS) entry which is preliminary data.</text>
</comment>
<feature type="transmembrane region" description="Helical" evidence="1">
    <location>
        <begin position="108"/>
        <end position="126"/>
    </location>
</feature>
<evidence type="ECO:0000313" key="3">
    <source>
        <dbReference type="Proteomes" id="UP000285060"/>
    </source>
</evidence>
<keyword evidence="1" id="KW-0472">Membrane</keyword>
<protein>
    <submittedName>
        <fullName evidence="2">Uncharacterized protein</fullName>
    </submittedName>
</protein>
<sequence length="242" mass="27332">MLMEKVETAELVLTILFGLVTVSYGYNVIQFVMVVFSIMGFLAVARSYGVERMATFYIALLYFVAFFIVLPYVPLRYHEMVYLIAKFALHIGALGWTIQIVFNFMPEFYVASMLISVIISVWIWGFQRHTSRVLLNLPHQVGTIVLDTTGKVVSSSGELAGDDSIPMVVQNLLLDCGDLRFLKGRRRNDDEDNVNDDEALERLTISFPGYQFIVAFDTEHTYVVKQSVDSDADSDSGRPGRP</sequence>
<evidence type="ECO:0000256" key="1">
    <source>
        <dbReference type="SAM" id="Phobius"/>
    </source>
</evidence>
<accession>A0A3R6ZNY4</accession>
<gene>
    <name evidence="2" type="ORF">DYB32_005861</name>
</gene>
<feature type="transmembrane region" description="Helical" evidence="1">
    <location>
        <begin position="12"/>
        <end position="42"/>
    </location>
</feature>
<keyword evidence="3" id="KW-1185">Reference proteome</keyword>
<keyword evidence="1" id="KW-0812">Transmembrane</keyword>
<dbReference type="EMBL" id="QUSY01000559">
    <property type="protein sequence ID" value="RHY28583.1"/>
    <property type="molecule type" value="Genomic_DNA"/>
</dbReference>
<proteinExistence type="predicted"/>
<keyword evidence="1" id="KW-1133">Transmembrane helix</keyword>
<feature type="transmembrane region" description="Helical" evidence="1">
    <location>
        <begin position="80"/>
        <end position="102"/>
    </location>
</feature>
<feature type="transmembrane region" description="Helical" evidence="1">
    <location>
        <begin position="54"/>
        <end position="73"/>
    </location>
</feature>
<name>A0A3R6ZNY4_9STRA</name>
<dbReference type="Proteomes" id="UP000285060">
    <property type="component" value="Unassembled WGS sequence"/>
</dbReference>
<organism evidence="2 3">
    <name type="scientific">Aphanomyces invadans</name>
    <dbReference type="NCBI Taxonomy" id="157072"/>
    <lineage>
        <taxon>Eukaryota</taxon>
        <taxon>Sar</taxon>
        <taxon>Stramenopiles</taxon>
        <taxon>Oomycota</taxon>
        <taxon>Saprolegniomycetes</taxon>
        <taxon>Saprolegniales</taxon>
        <taxon>Verrucalvaceae</taxon>
        <taxon>Aphanomyces</taxon>
    </lineage>
</organism>
<dbReference type="AlphaFoldDB" id="A0A3R6ZNY4"/>